<protein>
    <submittedName>
        <fullName evidence="1">Uncharacterized protein</fullName>
    </submittedName>
</protein>
<sequence>MATSTINRNIKLNQVEMRQIKESKAHAVVKTNTKTLSARSVLKRIRKND</sequence>
<accession>A0AAE6X3J3</accession>
<dbReference type="EMBL" id="CP047363">
    <property type="protein sequence ID" value="QIH79053.1"/>
    <property type="molecule type" value="Genomic_DNA"/>
</dbReference>
<name>A0AAE6X3J3_9STAP</name>
<reference evidence="1" key="1">
    <citation type="journal article" date="2020" name="Antimicrob. Agents Chemother.">
        <title>The novel macrolide resistance genes mef(D), msr(F) and msr(H) are present on resistance islands in Macrococcus canis, Macrococcus caseolyticus and Staphylococcus aureus.</title>
        <authorList>
            <person name="Schwendener S."/>
            <person name="Dona V."/>
            <person name="Perreten V."/>
        </authorList>
    </citation>
    <scope>NUCLEOTIDE SEQUENCE</scope>
    <source>
        <strain evidence="1">Epi0076A</strain>
    </source>
</reference>
<organism evidence="1 2">
    <name type="scientific">Macrococcoides canis</name>
    <dbReference type="NCBI Taxonomy" id="1855823"/>
    <lineage>
        <taxon>Bacteria</taxon>
        <taxon>Bacillati</taxon>
        <taxon>Bacillota</taxon>
        <taxon>Bacilli</taxon>
        <taxon>Bacillales</taxon>
        <taxon>Staphylococcaceae</taxon>
        <taxon>Macrococcoides</taxon>
    </lineage>
</organism>
<dbReference type="AlphaFoldDB" id="A0AAE6X3J3"/>
<proteinExistence type="predicted"/>
<dbReference type="Proteomes" id="UP000501122">
    <property type="component" value="Chromosome"/>
</dbReference>
<dbReference type="RefSeq" id="WP_158290733.1">
    <property type="nucleotide sequence ID" value="NZ_CP035309.1"/>
</dbReference>
<evidence type="ECO:0000313" key="1">
    <source>
        <dbReference type="EMBL" id="QIH79053.1"/>
    </source>
</evidence>
<evidence type="ECO:0000313" key="2">
    <source>
        <dbReference type="Proteomes" id="UP000501122"/>
    </source>
</evidence>
<gene>
    <name evidence="1" type="ORF">GTN30_10390</name>
</gene>